<proteinExistence type="predicted"/>
<dbReference type="Gene3D" id="3.40.250.10">
    <property type="entry name" value="Rhodanese-like domain"/>
    <property type="match status" value="1"/>
</dbReference>
<comment type="caution">
    <text evidence="2">The sequence shown here is derived from an EMBL/GenBank/DDBJ whole genome shotgun (WGS) entry which is preliminary data.</text>
</comment>
<dbReference type="PANTHER" id="PTHR43031">
    <property type="entry name" value="FAD-DEPENDENT OXIDOREDUCTASE"/>
    <property type="match status" value="1"/>
</dbReference>
<organism evidence="2 3">
    <name type="scientific">Candidatus Agrococcus pullicola</name>
    <dbReference type="NCBI Taxonomy" id="2838429"/>
    <lineage>
        <taxon>Bacteria</taxon>
        <taxon>Bacillati</taxon>
        <taxon>Actinomycetota</taxon>
        <taxon>Actinomycetes</taxon>
        <taxon>Micrococcales</taxon>
        <taxon>Microbacteriaceae</taxon>
        <taxon>Agrococcus</taxon>
    </lineage>
</organism>
<evidence type="ECO:0000259" key="1">
    <source>
        <dbReference type="PROSITE" id="PS50206"/>
    </source>
</evidence>
<protein>
    <submittedName>
        <fullName evidence="2">Rhodanese-like domain-containing protein</fullName>
    </submittedName>
</protein>
<dbReference type="CDD" id="cd00158">
    <property type="entry name" value="RHOD"/>
    <property type="match status" value="1"/>
</dbReference>
<dbReference type="SUPFAM" id="SSF52821">
    <property type="entry name" value="Rhodanese/Cell cycle control phosphatase"/>
    <property type="match status" value="1"/>
</dbReference>
<dbReference type="InterPro" id="IPR001763">
    <property type="entry name" value="Rhodanese-like_dom"/>
</dbReference>
<accession>A0A9D1YW35</accession>
<dbReference type="PANTHER" id="PTHR43031:SF1">
    <property type="entry name" value="PYRIDINE NUCLEOTIDE-DISULPHIDE OXIDOREDUCTASE"/>
    <property type="match status" value="1"/>
</dbReference>
<dbReference type="EMBL" id="DXDC01000346">
    <property type="protein sequence ID" value="HIY66862.1"/>
    <property type="molecule type" value="Genomic_DNA"/>
</dbReference>
<dbReference type="Proteomes" id="UP000824005">
    <property type="component" value="Unassembled WGS sequence"/>
</dbReference>
<sequence length="84" mass="9630">MTVLDARPRKEYVAGHVAGAVLIPMLELGERLHGLPKDAPSVIYCRGQLCRFAREAADFLRAWGFDARGDRRDRRMARTREHRP</sequence>
<dbReference type="PROSITE" id="PS50206">
    <property type="entry name" value="RHODANESE_3"/>
    <property type="match status" value="1"/>
</dbReference>
<dbReference type="AlphaFoldDB" id="A0A9D1YW35"/>
<feature type="domain" description="Rhodanese" evidence="1">
    <location>
        <begin position="2"/>
        <end position="62"/>
    </location>
</feature>
<name>A0A9D1YW35_9MICO</name>
<evidence type="ECO:0000313" key="2">
    <source>
        <dbReference type="EMBL" id="HIY66862.1"/>
    </source>
</evidence>
<dbReference type="Pfam" id="PF00581">
    <property type="entry name" value="Rhodanese"/>
    <property type="match status" value="1"/>
</dbReference>
<gene>
    <name evidence="2" type="ORF">H9830_11360</name>
</gene>
<dbReference type="InterPro" id="IPR050229">
    <property type="entry name" value="GlpE_sulfurtransferase"/>
</dbReference>
<reference evidence="2" key="1">
    <citation type="journal article" date="2021" name="PeerJ">
        <title>Extensive microbial diversity within the chicken gut microbiome revealed by metagenomics and culture.</title>
        <authorList>
            <person name="Gilroy R."/>
            <person name="Ravi A."/>
            <person name="Getino M."/>
            <person name="Pursley I."/>
            <person name="Horton D.L."/>
            <person name="Alikhan N.F."/>
            <person name="Baker D."/>
            <person name="Gharbi K."/>
            <person name="Hall N."/>
            <person name="Watson M."/>
            <person name="Adriaenssens E.M."/>
            <person name="Foster-Nyarko E."/>
            <person name="Jarju S."/>
            <person name="Secka A."/>
            <person name="Antonio M."/>
            <person name="Oren A."/>
            <person name="Chaudhuri R.R."/>
            <person name="La Ragione R."/>
            <person name="Hildebrand F."/>
            <person name="Pallen M.J."/>
        </authorList>
    </citation>
    <scope>NUCLEOTIDE SEQUENCE</scope>
    <source>
        <strain evidence="2">ChiGjej1B1-98</strain>
    </source>
</reference>
<evidence type="ECO:0000313" key="3">
    <source>
        <dbReference type="Proteomes" id="UP000824005"/>
    </source>
</evidence>
<dbReference type="InterPro" id="IPR036873">
    <property type="entry name" value="Rhodanese-like_dom_sf"/>
</dbReference>
<reference evidence="2" key="2">
    <citation type="submission" date="2021-04" db="EMBL/GenBank/DDBJ databases">
        <authorList>
            <person name="Gilroy R."/>
        </authorList>
    </citation>
    <scope>NUCLEOTIDE SEQUENCE</scope>
    <source>
        <strain evidence="2">ChiGjej1B1-98</strain>
    </source>
</reference>